<gene>
    <name evidence="2" type="ordered locus">Isova_1891</name>
</gene>
<protein>
    <submittedName>
        <fullName evidence="2">Uncharacterized protein</fullName>
    </submittedName>
</protein>
<feature type="transmembrane region" description="Helical" evidence="1">
    <location>
        <begin position="171"/>
        <end position="191"/>
    </location>
</feature>
<keyword evidence="3" id="KW-1185">Reference proteome</keyword>
<feature type="transmembrane region" description="Helical" evidence="1">
    <location>
        <begin position="43"/>
        <end position="61"/>
    </location>
</feature>
<name>F6FX34_ISOV2</name>
<feature type="transmembrane region" description="Helical" evidence="1">
    <location>
        <begin position="19"/>
        <end position="37"/>
    </location>
</feature>
<organism evidence="3">
    <name type="scientific">Isoptericola variabilis (strain 225)</name>
    <dbReference type="NCBI Taxonomy" id="743718"/>
    <lineage>
        <taxon>Bacteria</taxon>
        <taxon>Bacillati</taxon>
        <taxon>Actinomycetota</taxon>
        <taxon>Actinomycetes</taxon>
        <taxon>Micrococcales</taxon>
        <taxon>Promicromonosporaceae</taxon>
        <taxon>Isoptericola</taxon>
    </lineage>
</organism>
<dbReference type="RefSeq" id="WP_013839026.1">
    <property type="nucleotide sequence ID" value="NC_015588.1"/>
</dbReference>
<proteinExistence type="predicted"/>
<evidence type="ECO:0000313" key="2">
    <source>
        <dbReference type="EMBL" id="AEG44634.1"/>
    </source>
</evidence>
<dbReference type="AlphaFoldDB" id="F6FX34"/>
<feature type="transmembrane region" description="Helical" evidence="1">
    <location>
        <begin position="91"/>
        <end position="108"/>
    </location>
</feature>
<keyword evidence="1" id="KW-0472">Membrane</keyword>
<keyword evidence="1" id="KW-1133">Transmembrane helix</keyword>
<evidence type="ECO:0000313" key="3">
    <source>
        <dbReference type="Proteomes" id="UP000009236"/>
    </source>
</evidence>
<sequence>MAQLDAPVTAARRSARPDVWPAVLGAVAAVALVGAGWLEALTWRQLAAVLAAAGLVYLGSAALGSRPVAWWTFAVSVVVIGLGRWDVVDPLAVLLVLGVVLGVVGAARRARIGRAALLTQLAATAVTLVVAFLAAGLPAPWGGVVLAAGLLTHTAWDVAHHRADRVVPRSMAEFCAVLDALLAAGAVVLALR</sequence>
<dbReference type="STRING" id="743718.Isova_1891"/>
<dbReference type="Proteomes" id="UP000009236">
    <property type="component" value="Chromosome"/>
</dbReference>
<keyword evidence="1" id="KW-0812">Transmembrane</keyword>
<dbReference type="eggNOG" id="ENOG503220R">
    <property type="taxonomic scope" value="Bacteria"/>
</dbReference>
<reference evidence="2 3" key="1">
    <citation type="submission" date="2011-05" db="EMBL/GenBank/DDBJ databases">
        <title>Complete sequence of Isoptericola variabilis 225.</title>
        <authorList>
            <consortium name="US DOE Joint Genome Institute"/>
            <person name="Lucas S."/>
            <person name="Han J."/>
            <person name="Lapidus A."/>
            <person name="Cheng J.-F."/>
            <person name="Goodwin L."/>
            <person name="Pitluck S."/>
            <person name="Peters L."/>
            <person name="Mikhailova N."/>
            <person name="Zeytun A."/>
            <person name="Han C."/>
            <person name="Tapia R."/>
            <person name="Land M."/>
            <person name="Hauser L."/>
            <person name="Kyrpides N."/>
            <person name="Ivanova N."/>
            <person name="Pagani I."/>
            <person name="Siebers A."/>
            <person name="Allgaier M."/>
            <person name="Thelen M."/>
            <person name="Hugenholtz P."/>
            <person name="Gladden J."/>
            <person name="Woyke T."/>
        </authorList>
    </citation>
    <scope>NUCLEOTIDE SEQUENCE [LARGE SCALE GENOMIC DNA]</scope>
    <source>
        <strain evidence="3">225</strain>
    </source>
</reference>
<accession>F6FX34</accession>
<evidence type="ECO:0000256" key="1">
    <source>
        <dbReference type="SAM" id="Phobius"/>
    </source>
</evidence>
<dbReference type="KEGG" id="iva:Isova_1891"/>
<dbReference type="EMBL" id="CP002810">
    <property type="protein sequence ID" value="AEG44634.1"/>
    <property type="molecule type" value="Genomic_DNA"/>
</dbReference>
<dbReference type="HOGENOM" id="CLU_120348_0_0_11"/>